<comment type="caution">
    <text evidence="9">The sequence shown here is derived from an EMBL/GenBank/DDBJ whole genome shotgun (WGS) entry which is preliminary data.</text>
</comment>
<feature type="domain" description="ABC transmembrane type-1" evidence="8">
    <location>
        <begin position="87"/>
        <end position="272"/>
    </location>
</feature>
<evidence type="ECO:0000256" key="7">
    <source>
        <dbReference type="RuleBase" id="RU363032"/>
    </source>
</evidence>
<dbReference type="Pfam" id="PF00528">
    <property type="entry name" value="BPD_transp_1"/>
    <property type="match status" value="1"/>
</dbReference>
<feature type="transmembrane region" description="Helical" evidence="7">
    <location>
        <begin position="147"/>
        <end position="165"/>
    </location>
</feature>
<comment type="subcellular location">
    <subcellularLocation>
        <location evidence="1 7">Cell membrane</location>
        <topology evidence="1 7">Multi-pass membrane protein</topology>
    </subcellularLocation>
</comment>
<dbReference type="AlphaFoldDB" id="A0A2M8P229"/>
<keyword evidence="3" id="KW-1003">Cell membrane</keyword>
<evidence type="ECO:0000259" key="8">
    <source>
        <dbReference type="PROSITE" id="PS50928"/>
    </source>
</evidence>
<dbReference type="InterPro" id="IPR035906">
    <property type="entry name" value="MetI-like_sf"/>
</dbReference>
<dbReference type="CDD" id="cd06261">
    <property type="entry name" value="TM_PBP2"/>
    <property type="match status" value="1"/>
</dbReference>
<feature type="transmembrane region" description="Helical" evidence="7">
    <location>
        <begin position="86"/>
        <end position="110"/>
    </location>
</feature>
<comment type="similarity">
    <text evidence="7">Belongs to the binding-protein-dependent transport system permease family.</text>
</comment>
<dbReference type="InterPro" id="IPR000515">
    <property type="entry name" value="MetI-like"/>
</dbReference>
<evidence type="ECO:0000256" key="6">
    <source>
        <dbReference type="ARBA" id="ARBA00023136"/>
    </source>
</evidence>
<feature type="transmembrane region" description="Helical" evidence="7">
    <location>
        <begin position="20"/>
        <end position="43"/>
    </location>
</feature>
<evidence type="ECO:0000313" key="9">
    <source>
        <dbReference type="EMBL" id="PJF31587.1"/>
    </source>
</evidence>
<dbReference type="Gene3D" id="1.10.3720.10">
    <property type="entry name" value="MetI-like"/>
    <property type="match status" value="1"/>
</dbReference>
<dbReference type="Proteomes" id="UP000228921">
    <property type="component" value="Unassembled WGS sequence"/>
</dbReference>
<evidence type="ECO:0000256" key="5">
    <source>
        <dbReference type="ARBA" id="ARBA00022989"/>
    </source>
</evidence>
<accession>A0A2M8P229</accession>
<protein>
    <submittedName>
        <fullName evidence="9">ABC transporter permease</fullName>
    </submittedName>
</protein>
<dbReference type="PROSITE" id="PS50928">
    <property type="entry name" value="ABC_TM1"/>
    <property type="match status" value="1"/>
</dbReference>
<keyword evidence="4 7" id="KW-0812">Transmembrane</keyword>
<evidence type="ECO:0000256" key="2">
    <source>
        <dbReference type="ARBA" id="ARBA00022448"/>
    </source>
</evidence>
<evidence type="ECO:0000256" key="1">
    <source>
        <dbReference type="ARBA" id="ARBA00004651"/>
    </source>
</evidence>
<evidence type="ECO:0000313" key="10">
    <source>
        <dbReference type="Proteomes" id="UP000228921"/>
    </source>
</evidence>
<dbReference type="EMBL" id="PGTK01000003">
    <property type="protein sequence ID" value="PJF31587.1"/>
    <property type="molecule type" value="Genomic_DNA"/>
</dbReference>
<dbReference type="InterPro" id="IPR025966">
    <property type="entry name" value="OppC_N"/>
</dbReference>
<reference evidence="9 10" key="1">
    <citation type="submission" date="2017-11" db="EMBL/GenBank/DDBJ databases">
        <title>Evolution of Phototrophy in the Chloroflexi Phylum Driven by Horizontal Gene Transfer.</title>
        <authorList>
            <person name="Ward L.M."/>
            <person name="Hemp J."/>
            <person name="Shih P.M."/>
            <person name="Mcglynn S.E."/>
            <person name="Fischer W."/>
        </authorList>
    </citation>
    <scope>NUCLEOTIDE SEQUENCE [LARGE SCALE GENOMIC DNA]</scope>
    <source>
        <strain evidence="9">CP2_2F</strain>
    </source>
</reference>
<feature type="transmembrane region" description="Helical" evidence="7">
    <location>
        <begin position="212"/>
        <end position="230"/>
    </location>
</feature>
<organism evidence="9 10">
    <name type="scientific">Candidatus Thermofonsia Clade 1 bacterium</name>
    <dbReference type="NCBI Taxonomy" id="2364210"/>
    <lineage>
        <taxon>Bacteria</taxon>
        <taxon>Bacillati</taxon>
        <taxon>Chloroflexota</taxon>
        <taxon>Candidatus Thermofontia</taxon>
        <taxon>Candidatus Thermofonsia Clade 1</taxon>
    </lineage>
</organism>
<dbReference type="Pfam" id="PF12911">
    <property type="entry name" value="OppC_N"/>
    <property type="match status" value="1"/>
</dbReference>
<proteinExistence type="inferred from homology"/>
<evidence type="ECO:0000256" key="3">
    <source>
        <dbReference type="ARBA" id="ARBA00022475"/>
    </source>
</evidence>
<keyword evidence="5 7" id="KW-1133">Transmembrane helix</keyword>
<feature type="transmembrane region" description="Helical" evidence="7">
    <location>
        <begin position="250"/>
        <end position="272"/>
    </location>
</feature>
<dbReference type="InterPro" id="IPR050366">
    <property type="entry name" value="BP-dependent_transpt_permease"/>
</dbReference>
<gene>
    <name evidence="9" type="ORF">CUN51_03835</name>
</gene>
<sequence>MLRLSVSRRGRLLRRLWREAPLSVIGGIGVLFFLSVALIGPYLTPYNPIANSLPDRNQPPSLAHLFGTDNFGRDILSRIIYGGRNIFALTGTATLIAVGLGLVIGLYVGYIGGVLDQIVMRLIDALLALPALLLTLLLLGALGNSRFTVLVAIVILYVPIVTRVVRSVVLDVKTKAYIEAAEIGGESRFHILFREILPAVLPTLAVEGALRFSYAIFLVASLGFLGLGVARPEPDWGLMVSEARDWYALSPHILFFPSAAIVVLVVCVNLMADGLRRLLEYSEVT</sequence>
<keyword evidence="6 7" id="KW-0472">Membrane</keyword>
<dbReference type="SUPFAM" id="SSF161098">
    <property type="entry name" value="MetI-like"/>
    <property type="match status" value="1"/>
</dbReference>
<evidence type="ECO:0000256" key="4">
    <source>
        <dbReference type="ARBA" id="ARBA00022692"/>
    </source>
</evidence>
<keyword evidence="2 7" id="KW-0813">Transport</keyword>
<dbReference type="GO" id="GO:0055085">
    <property type="term" value="P:transmembrane transport"/>
    <property type="evidence" value="ECO:0007669"/>
    <property type="project" value="InterPro"/>
</dbReference>
<dbReference type="PANTHER" id="PTHR43386">
    <property type="entry name" value="OLIGOPEPTIDE TRANSPORT SYSTEM PERMEASE PROTEIN APPC"/>
    <property type="match status" value="1"/>
</dbReference>
<name>A0A2M8P229_9CHLR</name>
<feature type="transmembrane region" description="Helical" evidence="7">
    <location>
        <begin position="122"/>
        <end position="141"/>
    </location>
</feature>
<dbReference type="PANTHER" id="PTHR43386:SF25">
    <property type="entry name" value="PEPTIDE ABC TRANSPORTER PERMEASE PROTEIN"/>
    <property type="match status" value="1"/>
</dbReference>
<dbReference type="GO" id="GO:0005886">
    <property type="term" value="C:plasma membrane"/>
    <property type="evidence" value="ECO:0007669"/>
    <property type="project" value="UniProtKB-SubCell"/>
</dbReference>